<accession>A0A1F5L5Z6</accession>
<evidence type="ECO:0000256" key="1">
    <source>
        <dbReference type="ARBA" id="ARBA00009986"/>
    </source>
</evidence>
<dbReference type="SUPFAM" id="SSF53720">
    <property type="entry name" value="ALDH-like"/>
    <property type="match status" value="1"/>
</dbReference>
<keyword evidence="8" id="KW-1185">Reference proteome</keyword>
<keyword evidence="3 4" id="KW-0560">Oxidoreductase</keyword>
<dbReference type="FunFam" id="3.40.605.10:FF:000004">
    <property type="entry name" value="Aldehyde dehydrogenase"/>
    <property type="match status" value="1"/>
</dbReference>
<dbReference type="EMBL" id="LXJU01000027">
    <property type="protein sequence ID" value="OGE48633.1"/>
    <property type="molecule type" value="Genomic_DNA"/>
</dbReference>
<evidence type="ECO:0000256" key="3">
    <source>
        <dbReference type="ARBA" id="ARBA00023002"/>
    </source>
</evidence>
<protein>
    <recommendedName>
        <fullName evidence="4">Aldehyde dehydrogenase</fullName>
    </recommendedName>
</protein>
<evidence type="ECO:0000313" key="7">
    <source>
        <dbReference type="EMBL" id="OGE48633.1"/>
    </source>
</evidence>
<comment type="caution">
    <text evidence="7">The sequence shown here is derived from an EMBL/GenBank/DDBJ whole genome shotgun (WGS) entry which is preliminary data.</text>
</comment>
<dbReference type="GO" id="GO:0016117">
    <property type="term" value="P:carotenoid biosynthetic process"/>
    <property type="evidence" value="ECO:0007669"/>
    <property type="project" value="UniProtKB-KW"/>
</dbReference>
<dbReference type="GO" id="GO:0004029">
    <property type="term" value="F:aldehyde dehydrogenase (NAD+) activity"/>
    <property type="evidence" value="ECO:0007669"/>
    <property type="project" value="TreeGrafter"/>
</dbReference>
<dbReference type="GO" id="GO:0006081">
    <property type="term" value="P:aldehyde metabolic process"/>
    <property type="evidence" value="ECO:0007669"/>
    <property type="project" value="InterPro"/>
</dbReference>
<dbReference type="InterPro" id="IPR016162">
    <property type="entry name" value="Ald_DH_N"/>
</dbReference>
<feature type="active site" evidence="5">
    <location>
        <position position="250"/>
    </location>
</feature>
<dbReference type="GeneID" id="34580793"/>
<dbReference type="InterPro" id="IPR015590">
    <property type="entry name" value="Aldehyde_DH_dom"/>
</dbReference>
<feature type="domain" description="Aldehyde dehydrogenase" evidence="6">
    <location>
        <begin position="4"/>
        <end position="434"/>
    </location>
</feature>
<dbReference type="InterPro" id="IPR016161">
    <property type="entry name" value="Ald_DH/histidinol_DH"/>
</dbReference>
<evidence type="ECO:0000256" key="2">
    <source>
        <dbReference type="ARBA" id="ARBA00022746"/>
    </source>
</evidence>
<gene>
    <name evidence="7" type="ORF">PENARI_c027G03521</name>
</gene>
<sequence length="513" mass="56818">MGFSTAAEFDQAYSSVRSAFASGTTKNKGWRRHQLKRVWWMVEDNKKRICDALYTDLHRHYQESHSADCAGAQGDVLRTLEKLDEWTKDERPTRTDPLNFLGRTTVRKEPLGVTLIIGAWNFPVTLLLQPMIAAIAAGCAMILKPSDVACATQDLMMEIIPQYMDSDAIRCVSAGPQEMGYILEHRFDHIFYTGSTSIAKIIHAAAAKHLTPVTLELGGQCPAIVTESANLDLTAKHIAVTKFNNAGQICLNVNHVLVHPTLREDLVTELCRYFDTFRGGKNNQPDYYTHIINDPNFDRLDSLLQQTSGKIVYSGQRDRQSRYFAPTIVTGVKPGDPLLSEEIFGPILPIVDADFDTAISFTRGLEHPLAIYVFTSKSADKERILNETQSGGVTFNDCGLHVAACDAPFGGVGNAGQGYYHGPQGILTFSHLRTHINALPAWMEWCIAARYPPYSIEKAHKMSPPVVPPFGRDGNDKTLTGGLKWVLRFGLLALSALIVTRWDQIVALGSKLL</sequence>
<dbReference type="AlphaFoldDB" id="A0A1F5L5Z6"/>
<dbReference type="Pfam" id="PF00171">
    <property type="entry name" value="Aldedh"/>
    <property type="match status" value="1"/>
</dbReference>
<dbReference type="PANTHER" id="PTHR43570">
    <property type="entry name" value="ALDEHYDE DEHYDROGENASE"/>
    <property type="match status" value="1"/>
</dbReference>
<proteinExistence type="inferred from homology"/>
<organism evidence="7 8">
    <name type="scientific">Penicillium arizonense</name>
    <dbReference type="NCBI Taxonomy" id="1835702"/>
    <lineage>
        <taxon>Eukaryota</taxon>
        <taxon>Fungi</taxon>
        <taxon>Dikarya</taxon>
        <taxon>Ascomycota</taxon>
        <taxon>Pezizomycotina</taxon>
        <taxon>Eurotiomycetes</taxon>
        <taxon>Eurotiomycetidae</taxon>
        <taxon>Eurotiales</taxon>
        <taxon>Aspergillaceae</taxon>
        <taxon>Penicillium</taxon>
    </lineage>
</organism>
<dbReference type="STRING" id="1835702.A0A1F5L5Z6"/>
<dbReference type="Proteomes" id="UP000177622">
    <property type="component" value="Unassembled WGS sequence"/>
</dbReference>
<dbReference type="Gene3D" id="3.40.309.10">
    <property type="entry name" value="Aldehyde Dehydrogenase, Chain A, domain 2"/>
    <property type="match status" value="1"/>
</dbReference>
<evidence type="ECO:0000259" key="6">
    <source>
        <dbReference type="Pfam" id="PF00171"/>
    </source>
</evidence>
<comment type="similarity">
    <text evidence="1 4">Belongs to the aldehyde dehydrogenase family.</text>
</comment>
<dbReference type="PROSITE" id="PS00070">
    <property type="entry name" value="ALDEHYDE_DEHYDR_CYS"/>
    <property type="match status" value="1"/>
</dbReference>
<dbReference type="InterPro" id="IPR012394">
    <property type="entry name" value="Aldehyde_DH_NAD(P)"/>
</dbReference>
<evidence type="ECO:0000256" key="4">
    <source>
        <dbReference type="PIRNR" id="PIRNR036492"/>
    </source>
</evidence>
<dbReference type="InterPro" id="IPR016163">
    <property type="entry name" value="Ald_DH_C"/>
</dbReference>
<dbReference type="PANTHER" id="PTHR43570:SF16">
    <property type="entry name" value="ALDEHYDE DEHYDROGENASE TYPE III, ISOFORM Q"/>
    <property type="match status" value="1"/>
</dbReference>
<dbReference type="OrthoDB" id="440325at2759"/>
<dbReference type="GO" id="GO:0005737">
    <property type="term" value="C:cytoplasm"/>
    <property type="evidence" value="ECO:0007669"/>
    <property type="project" value="TreeGrafter"/>
</dbReference>
<dbReference type="RefSeq" id="XP_022484088.1">
    <property type="nucleotide sequence ID" value="XM_022636059.1"/>
</dbReference>
<name>A0A1F5L5Z6_PENAI</name>
<evidence type="ECO:0000313" key="8">
    <source>
        <dbReference type="Proteomes" id="UP000177622"/>
    </source>
</evidence>
<reference evidence="7 8" key="1">
    <citation type="journal article" date="2016" name="Sci. Rep.">
        <title>Penicillium arizonense, a new, genome sequenced fungal species, reveals a high chemical diversity in secreted metabolites.</title>
        <authorList>
            <person name="Grijseels S."/>
            <person name="Nielsen J.C."/>
            <person name="Randelovic M."/>
            <person name="Nielsen J."/>
            <person name="Nielsen K.F."/>
            <person name="Workman M."/>
            <person name="Frisvad J.C."/>
        </authorList>
    </citation>
    <scope>NUCLEOTIDE SEQUENCE [LARGE SCALE GENOMIC DNA]</scope>
    <source>
        <strain evidence="7 8">CBS 141311</strain>
    </source>
</reference>
<dbReference type="InterPro" id="IPR016160">
    <property type="entry name" value="Ald_DH_CS_CYS"/>
</dbReference>
<feature type="active site" evidence="5">
    <location>
        <position position="216"/>
    </location>
</feature>
<evidence type="ECO:0000256" key="5">
    <source>
        <dbReference type="PIRSR" id="PIRSR036492-1"/>
    </source>
</evidence>
<dbReference type="Gene3D" id="3.40.605.10">
    <property type="entry name" value="Aldehyde Dehydrogenase, Chain A, domain 1"/>
    <property type="match status" value="1"/>
</dbReference>
<keyword evidence="2" id="KW-0125">Carotenoid biosynthesis</keyword>
<dbReference type="PIRSF" id="PIRSF036492">
    <property type="entry name" value="ALDH"/>
    <property type="match status" value="1"/>
</dbReference>